<gene>
    <name evidence="2" type="ORF">H9742_04780</name>
</gene>
<dbReference type="PANTHER" id="PTHR43451:SF1">
    <property type="entry name" value="ACETYLTRANSFERASE"/>
    <property type="match status" value="1"/>
</dbReference>
<dbReference type="InterPro" id="IPR052564">
    <property type="entry name" value="N-acetyltrans/Recomb-assoc"/>
</dbReference>
<proteinExistence type="predicted"/>
<comment type="caution">
    <text evidence="2">The sequence shown here is derived from an EMBL/GenBank/DDBJ whole genome shotgun (WGS) entry which is preliminary data.</text>
</comment>
<organism evidence="2 3">
    <name type="scientific">Candidatus Acetatifactor stercoripullorum</name>
    <dbReference type="NCBI Taxonomy" id="2838414"/>
    <lineage>
        <taxon>Bacteria</taxon>
        <taxon>Bacillati</taxon>
        <taxon>Bacillota</taxon>
        <taxon>Clostridia</taxon>
        <taxon>Lachnospirales</taxon>
        <taxon>Lachnospiraceae</taxon>
        <taxon>Acetatifactor</taxon>
    </lineage>
</organism>
<accession>A0A9D1R4G2</accession>
<dbReference type="EMBL" id="DXGH01000027">
    <property type="protein sequence ID" value="HIW80837.1"/>
    <property type="molecule type" value="Genomic_DNA"/>
</dbReference>
<dbReference type="InterPro" id="IPR016181">
    <property type="entry name" value="Acyl_CoA_acyltransferase"/>
</dbReference>
<name>A0A9D1R4G2_9FIRM</name>
<reference evidence="2" key="2">
    <citation type="submission" date="2021-04" db="EMBL/GenBank/DDBJ databases">
        <authorList>
            <person name="Gilroy R."/>
        </authorList>
    </citation>
    <scope>NUCLEOTIDE SEQUENCE</scope>
    <source>
        <strain evidence="2">CHK195-6426</strain>
    </source>
</reference>
<dbReference type="PANTHER" id="PTHR43451">
    <property type="entry name" value="ACETYLTRANSFERASE (GNAT) FAMILY PROTEIN"/>
    <property type="match status" value="1"/>
</dbReference>
<evidence type="ECO:0000313" key="2">
    <source>
        <dbReference type="EMBL" id="HIW80837.1"/>
    </source>
</evidence>
<evidence type="ECO:0000259" key="1">
    <source>
        <dbReference type="PROSITE" id="PS51186"/>
    </source>
</evidence>
<sequence>MSEKRMSYEFRWAKEDEWAPAMEMIWKTFLKFEGNDYTEEGIRNFFDFITDDKLHAAFLRGDYQMMVALDKGRVIGAGSIRNRNHLSLLFVDEDYHRRGVGKTLLEKLCQYLQREEGERYMSLKAAPYAVEFYRKLGFNAVNGEEEYSGIRVTSMEKIFDRKSL</sequence>
<protein>
    <submittedName>
        <fullName evidence="2">GNAT family N-acetyltransferase</fullName>
    </submittedName>
</protein>
<dbReference type="RefSeq" id="WP_318703149.1">
    <property type="nucleotide sequence ID" value="NZ_CALWMU010000002.1"/>
</dbReference>
<dbReference type="CDD" id="cd04301">
    <property type="entry name" value="NAT_SF"/>
    <property type="match status" value="1"/>
</dbReference>
<dbReference type="Proteomes" id="UP000824265">
    <property type="component" value="Unassembled WGS sequence"/>
</dbReference>
<reference evidence="2" key="1">
    <citation type="journal article" date="2021" name="PeerJ">
        <title>Extensive microbial diversity within the chicken gut microbiome revealed by metagenomics and culture.</title>
        <authorList>
            <person name="Gilroy R."/>
            <person name="Ravi A."/>
            <person name="Getino M."/>
            <person name="Pursley I."/>
            <person name="Horton D.L."/>
            <person name="Alikhan N.F."/>
            <person name="Baker D."/>
            <person name="Gharbi K."/>
            <person name="Hall N."/>
            <person name="Watson M."/>
            <person name="Adriaenssens E.M."/>
            <person name="Foster-Nyarko E."/>
            <person name="Jarju S."/>
            <person name="Secka A."/>
            <person name="Antonio M."/>
            <person name="Oren A."/>
            <person name="Chaudhuri R.R."/>
            <person name="La Ragione R."/>
            <person name="Hildebrand F."/>
            <person name="Pallen M.J."/>
        </authorList>
    </citation>
    <scope>NUCLEOTIDE SEQUENCE</scope>
    <source>
        <strain evidence="2">CHK195-6426</strain>
    </source>
</reference>
<feature type="domain" description="N-acetyltransferase" evidence="1">
    <location>
        <begin position="8"/>
        <end position="160"/>
    </location>
</feature>
<dbReference type="Gene3D" id="3.40.630.30">
    <property type="match status" value="1"/>
</dbReference>
<dbReference type="AlphaFoldDB" id="A0A9D1R4G2"/>
<dbReference type="InterPro" id="IPR000182">
    <property type="entry name" value="GNAT_dom"/>
</dbReference>
<dbReference type="GO" id="GO:0016747">
    <property type="term" value="F:acyltransferase activity, transferring groups other than amino-acyl groups"/>
    <property type="evidence" value="ECO:0007669"/>
    <property type="project" value="InterPro"/>
</dbReference>
<dbReference type="SUPFAM" id="SSF55729">
    <property type="entry name" value="Acyl-CoA N-acyltransferases (Nat)"/>
    <property type="match status" value="1"/>
</dbReference>
<dbReference type="Pfam" id="PF13673">
    <property type="entry name" value="Acetyltransf_10"/>
    <property type="match status" value="1"/>
</dbReference>
<evidence type="ECO:0000313" key="3">
    <source>
        <dbReference type="Proteomes" id="UP000824265"/>
    </source>
</evidence>
<dbReference type="PROSITE" id="PS51186">
    <property type="entry name" value="GNAT"/>
    <property type="match status" value="1"/>
</dbReference>